<evidence type="ECO:0000256" key="2">
    <source>
        <dbReference type="SAM" id="Phobius"/>
    </source>
</evidence>
<evidence type="ECO:0000313" key="4">
    <source>
        <dbReference type="Proteomes" id="UP000182089"/>
    </source>
</evidence>
<gene>
    <name evidence="3" type="ORF">SAMN05216431_10241</name>
</gene>
<protein>
    <submittedName>
        <fullName evidence="3">Uncharacterized protein</fullName>
    </submittedName>
</protein>
<feature type="region of interest" description="Disordered" evidence="1">
    <location>
        <begin position="61"/>
        <end position="104"/>
    </location>
</feature>
<feature type="transmembrane region" description="Helical" evidence="2">
    <location>
        <begin position="6"/>
        <end position="25"/>
    </location>
</feature>
<evidence type="ECO:0000313" key="3">
    <source>
        <dbReference type="EMBL" id="SEM39130.1"/>
    </source>
</evidence>
<feature type="compositionally biased region" description="Low complexity" evidence="1">
    <location>
        <begin position="89"/>
        <end position="104"/>
    </location>
</feature>
<keyword evidence="2" id="KW-1133">Transmembrane helix</keyword>
<reference evidence="3 4" key="1">
    <citation type="submission" date="2016-10" db="EMBL/GenBank/DDBJ databases">
        <authorList>
            <person name="Varghese N."/>
            <person name="Submissions S."/>
        </authorList>
    </citation>
    <scope>NUCLEOTIDE SEQUENCE [LARGE SCALE GENOMIC DNA]</scope>
    <source>
        <strain evidence="3 4">WC1T17</strain>
    </source>
</reference>
<dbReference type="Proteomes" id="UP000182089">
    <property type="component" value="Unassembled WGS sequence"/>
</dbReference>
<sequence>MITFLSILFFVGMLIFIVGLGWLIFSLIKKSKNFKVPAILMTIGAVCAISTFFIPFNDTNTSSTSQDSSTVSDEEDYEEEDEEEDSDAIDNSSSSSSSSSSAESSSSIDYTAELKAAVTSTMTKDSYQNIEDGVLEAAKVDDVNDNSSETPYALKRFDSRTKNLQRLQKQNNKILKEEKANLDSEHYSQLSNYTKSVNNYLETLYDYAIEYQTDVPSLNNPNTTSDTAETLRASLQEKKDAFDQAKQTWIQSYDSIVNQ</sequence>
<organism evidence="3 4">
    <name type="scientific">Ligilactobacillus ruminis</name>
    <dbReference type="NCBI Taxonomy" id="1623"/>
    <lineage>
        <taxon>Bacteria</taxon>
        <taxon>Bacillati</taxon>
        <taxon>Bacillota</taxon>
        <taxon>Bacilli</taxon>
        <taxon>Lactobacillales</taxon>
        <taxon>Lactobacillaceae</taxon>
        <taxon>Ligilactobacillus</taxon>
    </lineage>
</organism>
<feature type="transmembrane region" description="Helical" evidence="2">
    <location>
        <begin position="37"/>
        <end position="56"/>
    </location>
</feature>
<comment type="caution">
    <text evidence="3">The sequence shown here is derived from an EMBL/GenBank/DDBJ whole genome shotgun (WGS) entry which is preliminary data.</text>
</comment>
<dbReference type="RefSeq" id="WP_075529670.1">
    <property type="nucleotide sequence ID" value="NZ_JABAFM010000001.1"/>
</dbReference>
<keyword evidence="2" id="KW-0812">Transmembrane</keyword>
<accession>A0ABY1A9G5</accession>
<feature type="compositionally biased region" description="Low complexity" evidence="1">
    <location>
        <begin position="61"/>
        <end position="71"/>
    </location>
</feature>
<feature type="compositionally biased region" description="Acidic residues" evidence="1">
    <location>
        <begin position="72"/>
        <end position="88"/>
    </location>
</feature>
<proteinExistence type="predicted"/>
<keyword evidence="2" id="KW-0472">Membrane</keyword>
<evidence type="ECO:0000256" key="1">
    <source>
        <dbReference type="SAM" id="MobiDB-lite"/>
    </source>
</evidence>
<name>A0ABY1A9G5_9LACO</name>
<dbReference type="EMBL" id="FOCC01000002">
    <property type="protein sequence ID" value="SEM39130.1"/>
    <property type="molecule type" value="Genomic_DNA"/>
</dbReference>